<dbReference type="EMBL" id="UYRR01002977">
    <property type="protein sequence ID" value="VDK19809.1"/>
    <property type="molecule type" value="Genomic_DNA"/>
</dbReference>
<keyword evidence="4" id="KW-1185">Reference proteome</keyword>
<dbReference type="Pfam" id="PF23154">
    <property type="entry name" value="KANSL3_1st"/>
    <property type="match status" value="1"/>
</dbReference>
<dbReference type="OrthoDB" id="6415022at2759"/>
<feature type="compositionally biased region" description="Basic and acidic residues" evidence="1">
    <location>
        <begin position="8"/>
        <end position="19"/>
    </location>
</feature>
<reference evidence="3 4" key="2">
    <citation type="submission" date="2018-11" db="EMBL/GenBank/DDBJ databases">
        <authorList>
            <consortium name="Pathogen Informatics"/>
        </authorList>
    </citation>
    <scope>NUCLEOTIDE SEQUENCE [LARGE SCALE GENOMIC DNA]</scope>
</reference>
<feature type="region of interest" description="Disordered" evidence="1">
    <location>
        <begin position="1"/>
        <end position="27"/>
    </location>
</feature>
<feature type="domain" description="KANSL3 helical" evidence="2">
    <location>
        <begin position="93"/>
        <end position="263"/>
    </location>
</feature>
<evidence type="ECO:0000313" key="5">
    <source>
        <dbReference type="WBParaSite" id="ASIM_0000241601-mRNA-1"/>
    </source>
</evidence>
<evidence type="ECO:0000259" key="2">
    <source>
        <dbReference type="Pfam" id="PF23154"/>
    </source>
</evidence>
<organism evidence="5">
    <name type="scientific">Anisakis simplex</name>
    <name type="common">Herring worm</name>
    <dbReference type="NCBI Taxonomy" id="6269"/>
    <lineage>
        <taxon>Eukaryota</taxon>
        <taxon>Metazoa</taxon>
        <taxon>Ecdysozoa</taxon>
        <taxon>Nematoda</taxon>
        <taxon>Chromadorea</taxon>
        <taxon>Rhabditida</taxon>
        <taxon>Spirurina</taxon>
        <taxon>Ascaridomorpha</taxon>
        <taxon>Ascaridoidea</taxon>
        <taxon>Anisakidae</taxon>
        <taxon>Anisakis</taxon>
        <taxon>Anisakis simplex complex</taxon>
    </lineage>
</organism>
<dbReference type="InterPro" id="IPR056519">
    <property type="entry name" value="KANSL3_1st"/>
</dbReference>
<dbReference type="WBParaSite" id="ASIM_0000241601-mRNA-1">
    <property type="protein sequence ID" value="ASIM_0000241601-mRNA-1"/>
    <property type="gene ID" value="ASIM_0000241601"/>
</dbReference>
<accession>A0A0M3J4E8</accession>
<reference evidence="5" key="1">
    <citation type="submission" date="2017-02" db="UniProtKB">
        <authorList>
            <consortium name="WormBaseParasite"/>
        </authorList>
    </citation>
    <scope>IDENTIFICATION</scope>
</reference>
<evidence type="ECO:0000313" key="4">
    <source>
        <dbReference type="Proteomes" id="UP000267096"/>
    </source>
</evidence>
<dbReference type="AlphaFoldDB" id="A0A0M3J4E8"/>
<proteinExistence type="predicted"/>
<sequence length="283" mass="32027">MVSNGADSKAESISKETKSRPQQPSRMPYFKRISLRKKLNPLAIGLKSRMDDEDAIDFYREILLRGEDIKKPDETQEFEVDIETLPAIESDEVVADNPAIVIACALNVIQPRPTELNDESGEKEEIGLERIHNLASKENDLRRQSLRKVFNIISSQYTAELATEHVMGGASIQYNTLMKNSYRLRDSLPIFSKTRCDAAKWTHKILIECLPVPMLATYISLLRFCKTSSRPLVDLLVGEETDDEQLKTLNSKLTDFIFDRVTDPQTASISRTLNVSSTRCSTN</sequence>
<name>A0A0M3J4E8_ANISI</name>
<evidence type="ECO:0000313" key="3">
    <source>
        <dbReference type="EMBL" id="VDK19809.1"/>
    </source>
</evidence>
<evidence type="ECO:0000256" key="1">
    <source>
        <dbReference type="SAM" id="MobiDB-lite"/>
    </source>
</evidence>
<protein>
    <submittedName>
        <fullName evidence="5">LD05087p (inferred by orthology to a D. melanogaster protein)</fullName>
    </submittedName>
</protein>
<gene>
    <name evidence="3" type="ORF">ASIM_LOCUS2280</name>
</gene>
<dbReference type="Proteomes" id="UP000267096">
    <property type="component" value="Unassembled WGS sequence"/>
</dbReference>